<keyword evidence="3 6" id="KW-1133">Transmembrane helix</keyword>
<feature type="transmembrane region" description="Helical" evidence="6">
    <location>
        <begin position="95"/>
        <end position="114"/>
    </location>
</feature>
<reference evidence="8" key="1">
    <citation type="submission" date="2016-10" db="EMBL/GenBank/DDBJ databases">
        <title>CRISPR-Cas defence system in Roseofilum reptotaenium: evidence of a bacteriophage-cyanobacterium arms race in the coral black band disease.</title>
        <authorList>
            <person name="Buerger P."/>
            <person name="Wood-Charlson E.M."/>
            <person name="Weynberg K.D."/>
            <person name="Willis B."/>
            <person name="Van Oppen M.J."/>
        </authorList>
    </citation>
    <scope>NUCLEOTIDE SEQUENCE [LARGE SCALE GENOMIC DNA]</scope>
    <source>
        <strain evidence="8">AO1-A</strain>
    </source>
</reference>
<dbReference type="STRING" id="1925591.BI308_11945"/>
<comment type="caution">
    <text evidence="8">The sequence shown here is derived from an EMBL/GenBank/DDBJ whole genome shotgun (WGS) entry which is preliminary data.</text>
</comment>
<dbReference type="Proteomes" id="UP000183940">
    <property type="component" value="Unassembled WGS sequence"/>
</dbReference>
<gene>
    <name evidence="8" type="ORF">BI308_11945</name>
</gene>
<evidence type="ECO:0000256" key="1">
    <source>
        <dbReference type="ARBA" id="ARBA00004141"/>
    </source>
</evidence>
<dbReference type="EMBL" id="MLAW01000018">
    <property type="protein sequence ID" value="OJJ25331.1"/>
    <property type="molecule type" value="Genomic_DNA"/>
</dbReference>
<evidence type="ECO:0000259" key="7">
    <source>
        <dbReference type="Pfam" id="PF24763"/>
    </source>
</evidence>
<organism evidence="8 9">
    <name type="scientific">Roseofilum reptotaenium AO1-A</name>
    <dbReference type="NCBI Taxonomy" id="1925591"/>
    <lineage>
        <taxon>Bacteria</taxon>
        <taxon>Bacillati</taxon>
        <taxon>Cyanobacteriota</taxon>
        <taxon>Cyanophyceae</taxon>
        <taxon>Desertifilales</taxon>
        <taxon>Desertifilaceae</taxon>
        <taxon>Roseofilum</taxon>
    </lineage>
</organism>
<name>A0A1L9QRM3_9CYAN</name>
<protein>
    <submittedName>
        <fullName evidence="8">ATP synthase subunit I</fullName>
    </submittedName>
</protein>
<keyword evidence="9" id="KW-1185">Reference proteome</keyword>
<feature type="region of interest" description="Disordered" evidence="5">
    <location>
        <begin position="1"/>
        <end position="27"/>
    </location>
</feature>
<feature type="domain" description="CGL160/ATPI" evidence="7">
    <location>
        <begin position="30"/>
        <end position="137"/>
    </location>
</feature>
<comment type="subcellular location">
    <subcellularLocation>
        <location evidence="1">Membrane</location>
        <topology evidence="1">Multi-pass membrane protein</topology>
    </subcellularLocation>
</comment>
<evidence type="ECO:0000256" key="3">
    <source>
        <dbReference type="ARBA" id="ARBA00022989"/>
    </source>
</evidence>
<feature type="transmembrane region" description="Helical" evidence="6">
    <location>
        <begin position="66"/>
        <end position="83"/>
    </location>
</feature>
<dbReference type="Pfam" id="PF24763">
    <property type="entry name" value="CGL160_C"/>
    <property type="match status" value="1"/>
</dbReference>
<evidence type="ECO:0000313" key="9">
    <source>
        <dbReference type="Proteomes" id="UP000183940"/>
    </source>
</evidence>
<keyword evidence="4 6" id="KW-0472">Membrane</keyword>
<keyword evidence="2 6" id="KW-0812">Transmembrane</keyword>
<feature type="transmembrane region" description="Helical" evidence="6">
    <location>
        <begin position="120"/>
        <end position="138"/>
    </location>
</feature>
<dbReference type="GO" id="GO:0016020">
    <property type="term" value="C:membrane"/>
    <property type="evidence" value="ECO:0007669"/>
    <property type="project" value="UniProtKB-SubCell"/>
</dbReference>
<feature type="transmembrane region" description="Helical" evidence="6">
    <location>
        <begin position="41"/>
        <end position="60"/>
    </location>
</feature>
<evidence type="ECO:0000256" key="6">
    <source>
        <dbReference type="SAM" id="Phobius"/>
    </source>
</evidence>
<evidence type="ECO:0000256" key="2">
    <source>
        <dbReference type="ARBA" id="ARBA00022692"/>
    </source>
</evidence>
<evidence type="ECO:0000313" key="8">
    <source>
        <dbReference type="EMBL" id="OJJ25331.1"/>
    </source>
</evidence>
<dbReference type="PANTHER" id="PTHR34118">
    <property type="entry name" value="NF-KAPPA-B INHIBITOR-LIKE PROTEIN-RELATED"/>
    <property type="match status" value="1"/>
</dbReference>
<evidence type="ECO:0000256" key="5">
    <source>
        <dbReference type="SAM" id="MobiDB-lite"/>
    </source>
</evidence>
<accession>A0A1L9QRM3</accession>
<dbReference type="AlphaFoldDB" id="A0A1L9QRM3"/>
<feature type="compositionally biased region" description="Polar residues" evidence="5">
    <location>
        <begin position="1"/>
        <end position="13"/>
    </location>
</feature>
<evidence type="ECO:0000256" key="4">
    <source>
        <dbReference type="ARBA" id="ARBA00023136"/>
    </source>
</evidence>
<sequence>MNTSDESPNTETLTAEDLPQTPLPSASPGAMEEYYQLQTQLYGWTLGMTGVAFVSVWFFYSLGTALSYLIGSCAGIVYLRLLAKNVEGLGRAKQRLGNTGLAIFIGVMIVAFQWKQLEIVPIFLGFLTYKAAIIAYVLRTTLTP</sequence>
<dbReference type="PANTHER" id="PTHR34118:SF6">
    <property type="entry name" value="PROTEIN CONSERVED ONLY IN THE GREEN LINEAGE 160, CHLOROPLASTIC"/>
    <property type="match status" value="1"/>
</dbReference>
<proteinExistence type="predicted"/>
<dbReference type="InterPro" id="IPR056309">
    <property type="entry name" value="CGL160/ATPI_dom"/>
</dbReference>